<dbReference type="GeneID" id="8578327"/>
<reference evidence="1 2" key="2">
    <citation type="journal article" date="2011" name="PLoS Genet.">
        <title>Caenorhabditis briggsae recombinant inbred line genotypes reveal inter-strain incompatibility and the evolution of recombination.</title>
        <authorList>
            <person name="Ross J.A."/>
            <person name="Koboldt D.C."/>
            <person name="Staisch J.E."/>
            <person name="Chamberlin H.M."/>
            <person name="Gupta B.P."/>
            <person name="Miller R.D."/>
            <person name="Baird S.E."/>
            <person name="Haag E.S."/>
        </authorList>
    </citation>
    <scope>NUCLEOTIDE SEQUENCE [LARGE SCALE GENOMIC DNA]</scope>
    <source>
        <strain evidence="1 2">AF16</strain>
    </source>
</reference>
<dbReference type="CTD" id="8578327"/>
<dbReference type="HOGENOM" id="CLU_2656679_0_0_1"/>
<dbReference type="InParanoid" id="A8X6Y6"/>
<evidence type="ECO:0000313" key="2">
    <source>
        <dbReference type="Proteomes" id="UP000008549"/>
    </source>
</evidence>
<dbReference type="STRING" id="6238.A8X6Y6"/>
<accession>A8X6Y6</accession>
<evidence type="ECO:0000313" key="1">
    <source>
        <dbReference type="EMBL" id="CAP28397.1"/>
    </source>
</evidence>
<proteinExistence type="predicted"/>
<dbReference type="AlphaFoldDB" id="A8X6Y6"/>
<gene>
    <name evidence="1" type="ORF">CBG08626</name>
    <name evidence="1" type="ORF">CBG_08626</name>
</gene>
<organism evidence="1 2">
    <name type="scientific">Caenorhabditis briggsae</name>
    <dbReference type="NCBI Taxonomy" id="6238"/>
    <lineage>
        <taxon>Eukaryota</taxon>
        <taxon>Metazoa</taxon>
        <taxon>Ecdysozoa</taxon>
        <taxon>Nematoda</taxon>
        <taxon>Chromadorea</taxon>
        <taxon>Rhabditida</taxon>
        <taxon>Rhabditina</taxon>
        <taxon>Rhabditomorpha</taxon>
        <taxon>Rhabditoidea</taxon>
        <taxon>Rhabditidae</taxon>
        <taxon>Peloderinae</taxon>
        <taxon>Caenorhabditis</taxon>
    </lineage>
</organism>
<name>A8X6Y6_CAEBR</name>
<dbReference type="RefSeq" id="XP_002636332.1">
    <property type="nucleotide sequence ID" value="XM_002636286.1"/>
</dbReference>
<reference evidence="1 2" key="1">
    <citation type="journal article" date="2003" name="PLoS Biol.">
        <title>The genome sequence of Caenorhabditis briggsae: a platform for comparative genomics.</title>
        <authorList>
            <person name="Stein L.D."/>
            <person name="Bao Z."/>
            <person name="Blasiar D."/>
            <person name="Blumenthal T."/>
            <person name="Brent M.R."/>
            <person name="Chen N."/>
            <person name="Chinwalla A."/>
            <person name="Clarke L."/>
            <person name="Clee C."/>
            <person name="Coghlan A."/>
            <person name="Coulson A."/>
            <person name="D'Eustachio P."/>
            <person name="Fitch D.H."/>
            <person name="Fulton L.A."/>
            <person name="Fulton R.E."/>
            <person name="Griffiths-Jones S."/>
            <person name="Harris T.W."/>
            <person name="Hillier L.W."/>
            <person name="Kamath R."/>
            <person name="Kuwabara P.E."/>
            <person name="Mardis E.R."/>
            <person name="Marra M.A."/>
            <person name="Miner T.L."/>
            <person name="Minx P."/>
            <person name="Mullikin J.C."/>
            <person name="Plumb R.W."/>
            <person name="Rogers J."/>
            <person name="Schein J.E."/>
            <person name="Sohrmann M."/>
            <person name="Spieth J."/>
            <person name="Stajich J.E."/>
            <person name="Wei C."/>
            <person name="Willey D."/>
            <person name="Wilson R.K."/>
            <person name="Durbin R."/>
            <person name="Waterston R.H."/>
        </authorList>
    </citation>
    <scope>NUCLEOTIDE SEQUENCE [LARGE SCALE GENOMIC DNA]</scope>
    <source>
        <strain evidence="1 2">AF16</strain>
    </source>
</reference>
<sequence>MTSSSQDKSSNFIRKSADNRMMLLQLTPSQNQNTTAAVRKLTEHENELQCRIHLTSDYEPNQVEIKVDPEKQELTN</sequence>
<protein>
    <submittedName>
        <fullName evidence="1">Protein CBG08626</fullName>
    </submittedName>
</protein>
<dbReference type="KEGG" id="cbr:CBG_08626"/>
<dbReference type="Proteomes" id="UP000008549">
    <property type="component" value="Unassembled WGS sequence"/>
</dbReference>
<keyword evidence="2" id="KW-1185">Reference proteome</keyword>
<dbReference type="EMBL" id="HE601197">
    <property type="protein sequence ID" value="CAP28397.1"/>
    <property type="molecule type" value="Genomic_DNA"/>
</dbReference>